<keyword evidence="4" id="KW-1185">Reference proteome</keyword>
<dbReference type="EMBL" id="RQGN01000071">
    <property type="protein sequence ID" value="TGL98034.1"/>
    <property type="molecule type" value="Genomic_DNA"/>
</dbReference>
<feature type="compositionally biased region" description="Low complexity" evidence="1">
    <location>
        <begin position="54"/>
        <end position="64"/>
    </location>
</feature>
<organism evidence="3 5">
    <name type="scientific">Leptospira barantonii</name>
    <dbReference type="NCBI Taxonomy" id="2023184"/>
    <lineage>
        <taxon>Bacteria</taxon>
        <taxon>Pseudomonadati</taxon>
        <taxon>Spirochaetota</taxon>
        <taxon>Spirochaetia</taxon>
        <taxon>Leptospirales</taxon>
        <taxon>Leptospiraceae</taxon>
        <taxon>Leptospira</taxon>
    </lineage>
</organism>
<protein>
    <submittedName>
        <fullName evidence="3">Uncharacterized protein</fullName>
    </submittedName>
</protein>
<dbReference type="EMBL" id="NPDS01000002">
    <property type="protein sequence ID" value="PJZ58086.1"/>
    <property type="molecule type" value="Genomic_DNA"/>
</dbReference>
<dbReference type="RefSeq" id="WP_100761721.1">
    <property type="nucleotide sequence ID" value="NZ_NPDS01000002.1"/>
</dbReference>
<feature type="region of interest" description="Disordered" evidence="1">
    <location>
        <begin position="50"/>
        <end position="79"/>
    </location>
</feature>
<evidence type="ECO:0000313" key="5">
    <source>
        <dbReference type="Proteomes" id="UP000298429"/>
    </source>
</evidence>
<reference evidence="3 5" key="2">
    <citation type="journal article" date="2019" name="PLoS Negl. Trop. Dis.">
        <title>Revisiting the worldwide diversity of Leptospira species in the environment.</title>
        <authorList>
            <person name="Vincent A.T."/>
            <person name="Schiettekatte O."/>
            <person name="Bourhy P."/>
            <person name="Veyrier F.J."/>
            <person name="Picardeau M."/>
        </authorList>
    </citation>
    <scope>NUCLEOTIDE SEQUENCE [LARGE SCALE GENOMIC DNA]</scope>
    <source>
        <strain evidence="3 5">201702444</strain>
    </source>
</reference>
<reference evidence="2 4" key="1">
    <citation type="submission" date="2017-07" db="EMBL/GenBank/DDBJ databases">
        <title>Leptospira spp. isolated from tropical soils.</title>
        <authorList>
            <person name="Thibeaux R."/>
            <person name="Iraola G."/>
            <person name="Ferres I."/>
            <person name="Bierque E."/>
            <person name="Girault D."/>
            <person name="Soupe-Gilbert M.-E."/>
            <person name="Picardeau M."/>
            <person name="Goarant C."/>
        </authorList>
    </citation>
    <scope>NUCLEOTIDE SEQUENCE [LARGE SCALE GENOMIC DNA]</scope>
    <source>
        <strain evidence="2 4">FH4-C-A1</strain>
    </source>
</reference>
<evidence type="ECO:0000313" key="2">
    <source>
        <dbReference type="EMBL" id="PJZ58086.1"/>
    </source>
</evidence>
<evidence type="ECO:0000256" key="1">
    <source>
        <dbReference type="SAM" id="MobiDB-lite"/>
    </source>
</evidence>
<gene>
    <name evidence="2" type="ORF">CH367_06770</name>
    <name evidence="3" type="ORF">EHQ76_13455</name>
</gene>
<dbReference type="OrthoDB" id="315925at2"/>
<dbReference type="Proteomes" id="UP000231879">
    <property type="component" value="Unassembled WGS sequence"/>
</dbReference>
<dbReference type="Proteomes" id="UP000298429">
    <property type="component" value="Unassembled WGS sequence"/>
</dbReference>
<name>A0A2M9Z305_9LEPT</name>
<accession>A0A2M9Z305</accession>
<proteinExistence type="predicted"/>
<evidence type="ECO:0000313" key="4">
    <source>
        <dbReference type="Proteomes" id="UP000231879"/>
    </source>
</evidence>
<sequence length="371" mass="43212">MKRLILILIAISILPVSVFGEAVSSKAYKKRVELLVYLRAIEPIVRNYKGEVPGGQNQQNTGGTAPANNQQGGTPEQDGDRIKKYKELKRLYQEGLQYYFENNHVNAYRRFLEAQLGTEMLLEELSQYYVERSDEILKAAIEKKNPNNPEDRNLVDIAIEWSKNSFVVKDMTADREAPLTRRMYNPRDFHYVTNKYAIEKNMETGYKFLGLAKEARNNALKIEKHLEKHQKLQPSHRKHRIEHYIAAIQLCRDARANAINIFKLKYPYDNYFLYRSDAKTEAIKDDEGKAGPSEPVVLQGVTYDFTQNPTLELDHRLSPVFDRRIPEEYRRDAVDVLEKIYDDEVKNRLFLKWDPEKRKQLIGDKAPGSNK</sequence>
<comment type="caution">
    <text evidence="3">The sequence shown here is derived from an EMBL/GenBank/DDBJ whole genome shotgun (WGS) entry which is preliminary data.</text>
</comment>
<dbReference type="NCBIfam" id="NF047672">
    <property type="entry name" value="LIC11274_fam"/>
    <property type="match status" value="1"/>
</dbReference>
<evidence type="ECO:0000313" key="3">
    <source>
        <dbReference type="EMBL" id="TGL98034.1"/>
    </source>
</evidence>
<dbReference type="AlphaFoldDB" id="A0A2M9Z305"/>